<dbReference type="SMART" id="SM00115">
    <property type="entry name" value="CASc"/>
    <property type="match status" value="1"/>
</dbReference>
<feature type="region of interest" description="Disordered" evidence="3">
    <location>
        <begin position="268"/>
        <end position="295"/>
    </location>
</feature>
<dbReference type="InterPro" id="IPR029030">
    <property type="entry name" value="Caspase-like_dom_sf"/>
</dbReference>
<sequence>MNKPPYLGSALYSEFFPTLSVEREPSVETQELHKATAAQCGKASLRQEAQHTQTGVIMGWWSKKSETDRKQPSQALVVQDPRTRVQTTSAATETTNTAVQNSTITDSNNQTVTFLTTRQTVTHTQRALITETTTRRTPSQAELEALFAQMRMGGEGPFGSTTTTTTTTSSRSRPPSLNGVSFRSTQPFKATASNAGKRSSTLVKTEQTTVTKKKGHTVTQHLETQRVDLKGSRPKATWAPFSTANSSDSSYVSPYAQRPSLAITYTSPCVKTPKTTSSTSSSSASSVTCPSKPSSSVSSISSFFKSAPKQVEKPPSFIATPKPFISLGSSGGTKPKVTAVAQSVDAQGTISTSLGTSKSSLTKNKLKPARVYIFNHERFDNKNEFRKGSAQDVKALRATFEQLKCKVEVITDATLATIKRKVQMLETKDFKDNSALVLVILSHGARHDQIAAKDDDYSVDYDMVFPILRNKTLNDKPKLLFVQACKGERELGGFMTDAAQPNGSPNEILKCYSTYEGYVSFRTEEGTPFIQTLCEALNRSGKTSDIDTIMTNVRRVVKIQTKDRQIPSVTSTLTSKYVFGDYI</sequence>
<dbReference type="CDD" id="cd00032">
    <property type="entry name" value="CASc"/>
    <property type="match status" value="1"/>
</dbReference>
<evidence type="ECO:0000256" key="1">
    <source>
        <dbReference type="ARBA" id="ARBA00010134"/>
    </source>
</evidence>
<evidence type="ECO:0000256" key="2">
    <source>
        <dbReference type="RuleBase" id="RU003971"/>
    </source>
</evidence>
<dbReference type="InterPro" id="IPR001309">
    <property type="entry name" value="Pept_C14_p20"/>
</dbReference>
<name>A0A6P8JBH7_DROMA</name>
<dbReference type="PROSITE" id="PS50208">
    <property type="entry name" value="CASPASE_P20"/>
    <property type="match status" value="1"/>
</dbReference>
<dbReference type="AlphaFoldDB" id="A0A6P8JBH7"/>
<dbReference type="SUPFAM" id="SSF52129">
    <property type="entry name" value="Caspase-like"/>
    <property type="match status" value="1"/>
</dbReference>
<dbReference type="Pfam" id="PF00656">
    <property type="entry name" value="Peptidase_C14"/>
    <property type="match status" value="1"/>
</dbReference>
<evidence type="ECO:0000259" key="4">
    <source>
        <dbReference type="PROSITE" id="PS50207"/>
    </source>
</evidence>
<evidence type="ECO:0000313" key="6">
    <source>
        <dbReference type="Proteomes" id="UP000515162"/>
    </source>
</evidence>
<accession>A0A6P8JBH7</accession>
<dbReference type="GO" id="GO:0043525">
    <property type="term" value="P:positive regulation of neuron apoptotic process"/>
    <property type="evidence" value="ECO:0007669"/>
    <property type="project" value="TreeGrafter"/>
</dbReference>
<dbReference type="GO" id="GO:0006915">
    <property type="term" value="P:apoptotic process"/>
    <property type="evidence" value="ECO:0007669"/>
    <property type="project" value="TreeGrafter"/>
</dbReference>
<dbReference type="InterPro" id="IPR011600">
    <property type="entry name" value="Pept_C14_caspase"/>
</dbReference>
<dbReference type="Gene3D" id="3.40.50.1460">
    <property type="match status" value="1"/>
</dbReference>
<dbReference type="InterPro" id="IPR015917">
    <property type="entry name" value="Pept_C14A"/>
</dbReference>
<feature type="region of interest" description="Disordered" evidence="3">
    <location>
        <begin position="152"/>
        <end position="253"/>
    </location>
</feature>
<feature type="compositionally biased region" description="Polar residues" evidence="3">
    <location>
        <begin position="240"/>
        <end position="252"/>
    </location>
</feature>
<dbReference type="InterPro" id="IPR002138">
    <property type="entry name" value="Pept_C14_p10"/>
</dbReference>
<dbReference type="Proteomes" id="UP000515162">
    <property type="component" value="Chromosome 2R"/>
</dbReference>
<dbReference type="GO" id="GO:0005737">
    <property type="term" value="C:cytoplasm"/>
    <property type="evidence" value="ECO:0007669"/>
    <property type="project" value="TreeGrafter"/>
</dbReference>
<proteinExistence type="inferred from homology"/>
<dbReference type="GO" id="GO:0006508">
    <property type="term" value="P:proteolysis"/>
    <property type="evidence" value="ECO:0007669"/>
    <property type="project" value="InterPro"/>
</dbReference>
<comment type="similarity">
    <text evidence="1 2">Belongs to the peptidase C14A family.</text>
</comment>
<gene>
    <name evidence="7" type="primary">LOC117136469</name>
</gene>
<organism evidence="6 7">
    <name type="scientific">Drosophila mauritiana</name>
    <name type="common">Fruit fly</name>
    <dbReference type="NCBI Taxonomy" id="7226"/>
    <lineage>
        <taxon>Eukaryota</taxon>
        <taxon>Metazoa</taxon>
        <taxon>Ecdysozoa</taxon>
        <taxon>Arthropoda</taxon>
        <taxon>Hexapoda</taxon>
        <taxon>Insecta</taxon>
        <taxon>Pterygota</taxon>
        <taxon>Neoptera</taxon>
        <taxon>Endopterygota</taxon>
        <taxon>Diptera</taxon>
        <taxon>Brachycera</taxon>
        <taxon>Muscomorpha</taxon>
        <taxon>Ephydroidea</taxon>
        <taxon>Drosophilidae</taxon>
        <taxon>Drosophila</taxon>
        <taxon>Sophophora</taxon>
    </lineage>
</organism>
<evidence type="ECO:0000313" key="7">
    <source>
        <dbReference type="RefSeq" id="XP_033153292.1"/>
    </source>
</evidence>
<reference evidence="7" key="1">
    <citation type="submission" date="2025-08" db="UniProtKB">
        <authorList>
            <consortium name="RefSeq"/>
        </authorList>
    </citation>
    <scope>IDENTIFICATION</scope>
    <source>
        <strain evidence="7">Mau12</strain>
        <tissue evidence="7">Whole Body</tissue>
    </source>
</reference>
<dbReference type="PANTHER" id="PTHR10454:SF232">
    <property type="entry name" value="AT03047P-RELATED"/>
    <property type="match status" value="1"/>
</dbReference>
<dbReference type="InterPro" id="IPR002398">
    <property type="entry name" value="Pept_C14"/>
</dbReference>
<dbReference type="PRINTS" id="PR00376">
    <property type="entry name" value="IL1BCENZYME"/>
</dbReference>
<evidence type="ECO:0000259" key="5">
    <source>
        <dbReference type="PROSITE" id="PS50208"/>
    </source>
</evidence>
<feature type="compositionally biased region" description="Low complexity" evidence="3">
    <location>
        <begin position="160"/>
        <end position="176"/>
    </location>
</feature>
<protein>
    <submittedName>
        <fullName evidence="7">Uncharacterized serine-rich protein C215.13</fullName>
    </submittedName>
</protein>
<dbReference type="PROSITE" id="PS50207">
    <property type="entry name" value="CASPASE_P10"/>
    <property type="match status" value="1"/>
</dbReference>
<feature type="domain" description="Caspase family p20" evidence="5">
    <location>
        <begin position="373"/>
        <end position="489"/>
    </location>
</feature>
<feature type="compositionally biased region" description="Low complexity" evidence="3">
    <location>
        <begin position="201"/>
        <end position="210"/>
    </location>
</feature>
<dbReference type="GeneID" id="117136469"/>
<dbReference type="RefSeq" id="XP_033153292.1">
    <property type="nucleotide sequence ID" value="XM_033297401.1"/>
</dbReference>
<feature type="compositionally biased region" description="Polar residues" evidence="3">
    <location>
        <begin position="178"/>
        <end position="200"/>
    </location>
</feature>
<dbReference type="FunFam" id="3.40.50.1460:FF:000027">
    <property type="entry name" value="GM16490"/>
    <property type="match status" value="1"/>
</dbReference>
<dbReference type="PANTHER" id="PTHR10454">
    <property type="entry name" value="CASPASE"/>
    <property type="match status" value="1"/>
</dbReference>
<feature type="domain" description="Caspase family p10" evidence="4">
    <location>
        <begin position="507"/>
        <end position="581"/>
    </location>
</feature>
<evidence type="ECO:0000256" key="3">
    <source>
        <dbReference type="SAM" id="MobiDB-lite"/>
    </source>
</evidence>
<keyword evidence="6" id="KW-1185">Reference proteome</keyword>
<dbReference type="GO" id="GO:0004197">
    <property type="term" value="F:cysteine-type endopeptidase activity"/>
    <property type="evidence" value="ECO:0007669"/>
    <property type="project" value="InterPro"/>
</dbReference>